<evidence type="ECO:0000313" key="10">
    <source>
        <dbReference type="EMBL" id="PIZ35696.1"/>
    </source>
</evidence>
<dbReference type="PROSITE" id="PS00374">
    <property type="entry name" value="MGMT"/>
    <property type="match status" value="1"/>
</dbReference>
<keyword evidence="5 10" id="KW-0808">Transferase</keyword>
<gene>
    <name evidence="10" type="ORF">COY37_09840</name>
</gene>
<evidence type="ECO:0000256" key="4">
    <source>
        <dbReference type="ARBA" id="ARBA00022603"/>
    </source>
</evidence>
<dbReference type="InterPro" id="IPR036217">
    <property type="entry name" value="MethylDNA_cys_MeTrfase_DNAb"/>
</dbReference>
<dbReference type="Pfam" id="PF01035">
    <property type="entry name" value="DNA_binding_1"/>
    <property type="match status" value="1"/>
</dbReference>
<dbReference type="AlphaFoldDB" id="A0A2M7T5V7"/>
<dbReference type="CDD" id="cd06445">
    <property type="entry name" value="ATase"/>
    <property type="match status" value="1"/>
</dbReference>
<dbReference type="InterPro" id="IPR014048">
    <property type="entry name" value="MethylDNA_cys_MeTrfase_DNA-bd"/>
</dbReference>
<name>A0A2M7T5V7_9ACTN</name>
<keyword evidence="4 10" id="KW-0489">Methyltransferase</keyword>
<dbReference type="NCBIfam" id="TIGR00589">
    <property type="entry name" value="ogt"/>
    <property type="match status" value="1"/>
</dbReference>
<evidence type="ECO:0000256" key="1">
    <source>
        <dbReference type="ARBA" id="ARBA00001286"/>
    </source>
</evidence>
<dbReference type="SUPFAM" id="SSF46767">
    <property type="entry name" value="Methylated DNA-protein cysteine methyltransferase, C-terminal domain"/>
    <property type="match status" value="1"/>
</dbReference>
<reference evidence="11" key="1">
    <citation type="submission" date="2017-09" db="EMBL/GenBank/DDBJ databases">
        <title>Depth-based differentiation of microbial function through sediment-hosted aquifers and enrichment of novel symbionts in the deep terrestrial subsurface.</title>
        <authorList>
            <person name="Probst A.J."/>
            <person name="Ladd B."/>
            <person name="Jarett J.K."/>
            <person name="Geller-Mcgrath D.E."/>
            <person name="Sieber C.M.K."/>
            <person name="Emerson J.B."/>
            <person name="Anantharaman K."/>
            <person name="Thomas B.C."/>
            <person name="Malmstrom R."/>
            <person name="Stieglmeier M."/>
            <person name="Klingl A."/>
            <person name="Woyke T."/>
            <person name="Ryan C.M."/>
            <person name="Banfield J.F."/>
        </authorList>
    </citation>
    <scope>NUCLEOTIDE SEQUENCE [LARGE SCALE GENOMIC DNA]</scope>
</reference>
<dbReference type="Proteomes" id="UP000230956">
    <property type="component" value="Unassembled WGS sequence"/>
</dbReference>
<dbReference type="RefSeq" id="WP_286677749.1">
    <property type="nucleotide sequence ID" value="NZ_MNXI01000030.1"/>
</dbReference>
<accession>A0A2M7T5V7</accession>
<dbReference type="GO" id="GO:0032259">
    <property type="term" value="P:methylation"/>
    <property type="evidence" value="ECO:0007669"/>
    <property type="project" value="UniProtKB-KW"/>
</dbReference>
<evidence type="ECO:0000256" key="3">
    <source>
        <dbReference type="ARBA" id="ARBA00011918"/>
    </source>
</evidence>
<dbReference type="GO" id="GO:0006281">
    <property type="term" value="P:DNA repair"/>
    <property type="evidence" value="ECO:0007669"/>
    <property type="project" value="UniProtKB-KW"/>
</dbReference>
<dbReference type="InterPro" id="IPR001497">
    <property type="entry name" value="MethylDNA_cys_MeTrfase_AS"/>
</dbReference>
<comment type="similarity">
    <text evidence="2">Belongs to the MGMT family.</text>
</comment>
<evidence type="ECO:0000256" key="5">
    <source>
        <dbReference type="ARBA" id="ARBA00022679"/>
    </source>
</evidence>
<dbReference type="Gene3D" id="1.10.10.10">
    <property type="entry name" value="Winged helix-like DNA-binding domain superfamily/Winged helix DNA-binding domain"/>
    <property type="match status" value="1"/>
</dbReference>
<comment type="caution">
    <text evidence="10">The sequence shown here is derived from an EMBL/GenBank/DDBJ whole genome shotgun (WGS) entry which is preliminary data.</text>
</comment>
<feature type="domain" description="Methylated-DNA-[protein]-cysteine S-methyltransferase DNA binding" evidence="9">
    <location>
        <begin position="88"/>
        <end position="168"/>
    </location>
</feature>
<dbReference type="PANTHER" id="PTHR10815:SF13">
    <property type="entry name" value="METHYLATED-DNA--PROTEIN-CYSTEINE METHYLTRANSFERASE"/>
    <property type="match status" value="1"/>
</dbReference>
<dbReference type="PANTHER" id="PTHR10815">
    <property type="entry name" value="METHYLATED-DNA--PROTEIN-CYSTEINE METHYLTRANSFERASE"/>
    <property type="match status" value="1"/>
</dbReference>
<sequence length="170" mass="18824">MAGLELKGFNVYATQWGMGAAVFSKKGLAGIIFPQDNERLLKEEIAGRYDRLQHDKTLGLELTSTLGRYFNGEKVQFVYQLDYGQATEFECKIYDTLKSVSYGETLTYKELAQCCGRPKAARAVGNAMAKNPVPIVVPCHRVLKSDGSIGGWSGKRGWKERLLALEGILP</sequence>
<evidence type="ECO:0000256" key="2">
    <source>
        <dbReference type="ARBA" id="ARBA00008711"/>
    </source>
</evidence>
<dbReference type="EC" id="2.1.1.63" evidence="3"/>
<evidence type="ECO:0000256" key="7">
    <source>
        <dbReference type="ARBA" id="ARBA00023204"/>
    </source>
</evidence>
<dbReference type="InterPro" id="IPR036388">
    <property type="entry name" value="WH-like_DNA-bd_sf"/>
</dbReference>
<evidence type="ECO:0000256" key="6">
    <source>
        <dbReference type="ARBA" id="ARBA00022763"/>
    </source>
</evidence>
<organism evidence="10 11">
    <name type="scientific">Candidatus Aquicultor secundus</name>
    <dbReference type="NCBI Taxonomy" id="1973895"/>
    <lineage>
        <taxon>Bacteria</taxon>
        <taxon>Bacillati</taxon>
        <taxon>Actinomycetota</taxon>
        <taxon>Candidatus Aquicultoria</taxon>
        <taxon>Candidatus Aquicultorales</taxon>
        <taxon>Candidatus Aquicultoraceae</taxon>
        <taxon>Candidatus Aquicultor</taxon>
    </lineage>
</organism>
<proteinExistence type="inferred from homology"/>
<dbReference type="FunFam" id="1.10.10.10:FF:000214">
    <property type="entry name" value="Methylated-DNA--protein-cysteine methyltransferase"/>
    <property type="match status" value="1"/>
</dbReference>
<evidence type="ECO:0000313" key="11">
    <source>
        <dbReference type="Proteomes" id="UP000230956"/>
    </source>
</evidence>
<dbReference type="GO" id="GO:0003908">
    <property type="term" value="F:methylated-DNA-[protein]-cysteine S-methyltransferase activity"/>
    <property type="evidence" value="ECO:0007669"/>
    <property type="project" value="UniProtKB-EC"/>
</dbReference>
<protein>
    <recommendedName>
        <fullName evidence="3">methylated-DNA--[protein]-cysteine S-methyltransferase</fullName>
        <ecNumber evidence="3">2.1.1.63</ecNumber>
    </recommendedName>
</protein>
<keyword evidence="6" id="KW-0227">DNA damage</keyword>
<keyword evidence="7" id="KW-0234">DNA repair</keyword>
<dbReference type="EMBL" id="PFNG01000229">
    <property type="protein sequence ID" value="PIZ35696.1"/>
    <property type="molecule type" value="Genomic_DNA"/>
</dbReference>
<evidence type="ECO:0000256" key="8">
    <source>
        <dbReference type="ARBA" id="ARBA00049348"/>
    </source>
</evidence>
<comment type="catalytic activity">
    <reaction evidence="1">
        <text>a 4-O-methyl-thymidine in DNA + L-cysteinyl-[protein] = a thymidine in DNA + S-methyl-L-cysteinyl-[protein]</text>
        <dbReference type="Rhea" id="RHEA:53428"/>
        <dbReference type="Rhea" id="RHEA-COMP:10131"/>
        <dbReference type="Rhea" id="RHEA-COMP:10132"/>
        <dbReference type="Rhea" id="RHEA-COMP:13555"/>
        <dbReference type="Rhea" id="RHEA-COMP:13556"/>
        <dbReference type="ChEBI" id="CHEBI:29950"/>
        <dbReference type="ChEBI" id="CHEBI:82612"/>
        <dbReference type="ChEBI" id="CHEBI:137386"/>
        <dbReference type="ChEBI" id="CHEBI:137387"/>
        <dbReference type="EC" id="2.1.1.63"/>
    </reaction>
</comment>
<comment type="catalytic activity">
    <reaction evidence="8">
        <text>a 6-O-methyl-2'-deoxyguanosine in DNA + L-cysteinyl-[protein] = S-methyl-L-cysteinyl-[protein] + a 2'-deoxyguanosine in DNA</text>
        <dbReference type="Rhea" id="RHEA:24000"/>
        <dbReference type="Rhea" id="RHEA-COMP:10131"/>
        <dbReference type="Rhea" id="RHEA-COMP:10132"/>
        <dbReference type="Rhea" id="RHEA-COMP:11367"/>
        <dbReference type="Rhea" id="RHEA-COMP:11368"/>
        <dbReference type="ChEBI" id="CHEBI:29950"/>
        <dbReference type="ChEBI" id="CHEBI:82612"/>
        <dbReference type="ChEBI" id="CHEBI:85445"/>
        <dbReference type="ChEBI" id="CHEBI:85448"/>
        <dbReference type="EC" id="2.1.1.63"/>
    </reaction>
</comment>
<evidence type="ECO:0000259" key="9">
    <source>
        <dbReference type="Pfam" id="PF01035"/>
    </source>
</evidence>